<feature type="domain" description="HTH luxR-type" evidence="4">
    <location>
        <begin position="233"/>
        <end position="298"/>
    </location>
</feature>
<dbReference type="AlphaFoldDB" id="A0A9D9EDZ1"/>
<proteinExistence type="predicted"/>
<dbReference type="InterPro" id="IPR036388">
    <property type="entry name" value="WH-like_DNA-bd_sf"/>
</dbReference>
<evidence type="ECO:0000313" key="6">
    <source>
        <dbReference type="Proteomes" id="UP000823637"/>
    </source>
</evidence>
<evidence type="ECO:0000259" key="4">
    <source>
        <dbReference type="PROSITE" id="PS50043"/>
    </source>
</evidence>
<dbReference type="EMBL" id="JADIMR010000009">
    <property type="protein sequence ID" value="MBO8446256.1"/>
    <property type="molecule type" value="Genomic_DNA"/>
</dbReference>
<protein>
    <recommendedName>
        <fullName evidence="4">HTH luxR-type domain-containing protein</fullName>
    </recommendedName>
</protein>
<dbReference type="PROSITE" id="PS00622">
    <property type="entry name" value="HTH_LUXR_1"/>
    <property type="match status" value="1"/>
</dbReference>
<comment type="caution">
    <text evidence="5">The sequence shown here is derived from an EMBL/GenBank/DDBJ whole genome shotgun (WGS) entry which is preliminary data.</text>
</comment>
<dbReference type="CDD" id="cd06170">
    <property type="entry name" value="LuxR_C_like"/>
    <property type="match status" value="1"/>
</dbReference>
<keyword evidence="2" id="KW-0238">DNA-binding</keyword>
<dbReference type="GO" id="GO:0006355">
    <property type="term" value="P:regulation of DNA-templated transcription"/>
    <property type="evidence" value="ECO:0007669"/>
    <property type="project" value="InterPro"/>
</dbReference>
<dbReference type="PANTHER" id="PTHR44688:SF16">
    <property type="entry name" value="DNA-BINDING TRANSCRIPTIONAL ACTIVATOR DEVR_DOSR"/>
    <property type="match status" value="1"/>
</dbReference>
<keyword evidence="1" id="KW-0805">Transcription regulation</keyword>
<dbReference type="InterPro" id="IPR000792">
    <property type="entry name" value="Tscrpt_reg_LuxR_C"/>
</dbReference>
<dbReference type="PROSITE" id="PS50043">
    <property type="entry name" value="HTH_LUXR_2"/>
    <property type="match status" value="1"/>
</dbReference>
<dbReference type="SUPFAM" id="SSF46894">
    <property type="entry name" value="C-terminal effector domain of the bipartite response regulators"/>
    <property type="match status" value="1"/>
</dbReference>
<evidence type="ECO:0000313" key="5">
    <source>
        <dbReference type="EMBL" id="MBO8446256.1"/>
    </source>
</evidence>
<dbReference type="GO" id="GO:0003677">
    <property type="term" value="F:DNA binding"/>
    <property type="evidence" value="ECO:0007669"/>
    <property type="project" value="UniProtKB-KW"/>
</dbReference>
<dbReference type="InterPro" id="IPR016032">
    <property type="entry name" value="Sig_transdc_resp-reg_C-effctor"/>
</dbReference>
<evidence type="ECO:0000256" key="1">
    <source>
        <dbReference type="ARBA" id="ARBA00023015"/>
    </source>
</evidence>
<evidence type="ECO:0000256" key="2">
    <source>
        <dbReference type="ARBA" id="ARBA00023125"/>
    </source>
</evidence>
<sequence>MATYNENSRIADIVLQNYNQVLLLEHFSLPLMVQGKTVKEICSEYGINPSLYLAFVDLFNGEGISSDLDIGKDDAQCLINFLHNCHKFYMEEKVPKIKEYVWKISQTGQTSGIKLLVDFTEDYVQELAEHFDYEDKTVFPYVLALSKGEPHKAAYSITEYKSHHENVDSKLADLKELLIKYLRFNDESHLRRKLLNCLFEMEYDLKIHSHIEDSVLIPLVEKLEQHDSKTTVRKDEPCQLSQREIDVLKCLIEGKSNKEVAEALYISTHTVVSHRKNISEKTGIKSLAGLTIYAILHGIVDIDNLPVV</sequence>
<dbReference type="PANTHER" id="PTHR44688">
    <property type="entry name" value="DNA-BINDING TRANSCRIPTIONAL ACTIVATOR DEVR_DOSR"/>
    <property type="match status" value="1"/>
</dbReference>
<dbReference type="SMART" id="SM00421">
    <property type="entry name" value="HTH_LUXR"/>
    <property type="match status" value="1"/>
</dbReference>
<dbReference type="Gene3D" id="1.20.120.520">
    <property type="entry name" value="nmb1532 protein domain like"/>
    <property type="match status" value="1"/>
</dbReference>
<dbReference type="Proteomes" id="UP000823637">
    <property type="component" value="Unassembled WGS sequence"/>
</dbReference>
<name>A0A9D9EDZ1_9BACT</name>
<reference evidence="5" key="1">
    <citation type="submission" date="2020-10" db="EMBL/GenBank/DDBJ databases">
        <authorList>
            <person name="Gilroy R."/>
        </authorList>
    </citation>
    <scope>NUCLEOTIDE SEQUENCE</scope>
    <source>
        <strain evidence="5">D3-1215</strain>
    </source>
</reference>
<dbReference type="Pfam" id="PF00196">
    <property type="entry name" value="GerE"/>
    <property type="match status" value="1"/>
</dbReference>
<evidence type="ECO:0000256" key="3">
    <source>
        <dbReference type="ARBA" id="ARBA00023163"/>
    </source>
</evidence>
<reference evidence="5" key="2">
    <citation type="journal article" date="2021" name="PeerJ">
        <title>Extensive microbial diversity within the chicken gut microbiome revealed by metagenomics and culture.</title>
        <authorList>
            <person name="Gilroy R."/>
            <person name="Ravi A."/>
            <person name="Getino M."/>
            <person name="Pursley I."/>
            <person name="Horton D.L."/>
            <person name="Alikhan N.F."/>
            <person name="Baker D."/>
            <person name="Gharbi K."/>
            <person name="Hall N."/>
            <person name="Watson M."/>
            <person name="Adriaenssens E.M."/>
            <person name="Foster-Nyarko E."/>
            <person name="Jarju S."/>
            <person name="Secka A."/>
            <person name="Antonio M."/>
            <person name="Oren A."/>
            <person name="Chaudhuri R.R."/>
            <person name="La Ragione R."/>
            <person name="Hildebrand F."/>
            <person name="Pallen M.J."/>
        </authorList>
    </citation>
    <scope>NUCLEOTIDE SEQUENCE</scope>
    <source>
        <strain evidence="5">D3-1215</strain>
    </source>
</reference>
<keyword evidence="3" id="KW-0804">Transcription</keyword>
<gene>
    <name evidence="5" type="ORF">IAC32_00710</name>
</gene>
<accession>A0A9D9EDZ1</accession>
<dbReference type="Gene3D" id="1.10.10.10">
    <property type="entry name" value="Winged helix-like DNA-binding domain superfamily/Winged helix DNA-binding domain"/>
    <property type="match status" value="1"/>
</dbReference>
<dbReference type="PRINTS" id="PR00038">
    <property type="entry name" value="HTHLUXR"/>
</dbReference>
<organism evidence="5 6">
    <name type="scientific">Candidatus Enterocola intestinipullorum</name>
    <dbReference type="NCBI Taxonomy" id="2840783"/>
    <lineage>
        <taxon>Bacteria</taxon>
        <taxon>Pseudomonadati</taxon>
        <taxon>Bacteroidota</taxon>
        <taxon>Bacteroidia</taxon>
        <taxon>Bacteroidales</taxon>
        <taxon>Candidatus Enterocola</taxon>
    </lineage>
</organism>